<feature type="domain" description="Alpha-ketoglutarate-dependent dioxygenase AlkB-like" evidence="7">
    <location>
        <begin position="239"/>
        <end position="305"/>
    </location>
</feature>
<evidence type="ECO:0000256" key="5">
    <source>
        <dbReference type="ARBA" id="ARBA00023004"/>
    </source>
</evidence>
<sequence length="332" mass="37192">MHILTTFFFGYNIGLIFNTREIAVAAPLLTIKLRNGNTAAPVEVDVVGENQYLKKNDSEEDVVSVSQTKMKPFDICTPKQVGNLVTLKPPLFQKNREKRKEMKQESGKGIELRPGMVHLKGYISLNDQIKIVKVCRELGLGEGGFYQPGYEDGTKLHFKMMCLGRNWDPQTRQYGQQRPSDGSFPPQIPDELLTLVHSAIKDSHSLTKCSKSKPFPSISPDICIVNYYAENGRLGLHQAKFLYGDERDVGKAEKVLLESGDVLIFGGKSRKVFHGVAAIKKDTAPLRLYEETNLRKPGRLSLPFRQSILPFLVQESSKATAAGSHTKSHRFE</sequence>
<evidence type="ECO:0000256" key="1">
    <source>
        <dbReference type="ARBA" id="ARBA00007879"/>
    </source>
</evidence>
<dbReference type="Pfam" id="PF13532">
    <property type="entry name" value="2OG-FeII_Oxy_2"/>
    <property type="match status" value="2"/>
</dbReference>
<dbReference type="SUPFAM" id="SSF51197">
    <property type="entry name" value="Clavaminate synthase-like"/>
    <property type="match status" value="1"/>
</dbReference>
<keyword evidence="4" id="KW-0560">Oxidoreductase</keyword>
<accession>A0A2Z6PIG8</accession>
<dbReference type="Gene3D" id="2.60.120.590">
    <property type="entry name" value="Alpha-ketoglutarate-dependent dioxygenase AlkB-like"/>
    <property type="match status" value="1"/>
</dbReference>
<dbReference type="PANTHER" id="PTHR16557">
    <property type="entry name" value="ALKYLATED DNA REPAIR PROTEIN ALKB-RELATED"/>
    <property type="match status" value="1"/>
</dbReference>
<dbReference type="GO" id="GO:0035513">
    <property type="term" value="P:oxidative RNA demethylation"/>
    <property type="evidence" value="ECO:0007669"/>
    <property type="project" value="TreeGrafter"/>
</dbReference>
<comment type="similarity">
    <text evidence="1">Belongs to the alkB family.</text>
</comment>
<keyword evidence="2 6" id="KW-0479">Metal-binding</keyword>
<dbReference type="InterPro" id="IPR004574">
    <property type="entry name" value="Alkb"/>
</dbReference>
<feature type="binding site" evidence="6">
    <location>
        <position position="237"/>
    </location>
    <ligand>
        <name>Fe cation</name>
        <dbReference type="ChEBI" id="CHEBI:24875"/>
        <note>catalytic</note>
    </ligand>
</feature>
<dbReference type="AlphaFoldDB" id="A0A2Z6PIG8"/>
<feature type="domain" description="Alpha-ketoglutarate-dependent dioxygenase AlkB-like" evidence="7">
    <location>
        <begin position="115"/>
        <end position="238"/>
    </location>
</feature>
<dbReference type="PANTHER" id="PTHR16557:SF2">
    <property type="entry name" value="NUCLEIC ACID DIOXYGENASE ALKBH1"/>
    <property type="match status" value="1"/>
</dbReference>
<comment type="cofactor">
    <cofactor evidence="6">
        <name>Fe(2+)</name>
        <dbReference type="ChEBI" id="CHEBI:29033"/>
    </cofactor>
    <text evidence="6">Binds 1 Fe(2+) ion per subunit.</text>
</comment>
<evidence type="ECO:0000256" key="4">
    <source>
        <dbReference type="ARBA" id="ARBA00023002"/>
    </source>
</evidence>
<evidence type="ECO:0000259" key="7">
    <source>
        <dbReference type="Pfam" id="PF13532"/>
    </source>
</evidence>
<keyword evidence="5 6" id="KW-0408">Iron</keyword>
<protein>
    <recommendedName>
        <fullName evidence="7">Alpha-ketoglutarate-dependent dioxygenase AlkB-like domain-containing protein</fullName>
    </recommendedName>
</protein>
<dbReference type="GO" id="GO:0005737">
    <property type="term" value="C:cytoplasm"/>
    <property type="evidence" value="ECO:0007669"/>
    <property type="project" value="TreeGrafter"/>
</dbReference>
<proteinExistence type="inferred from homology"/>
<dbReference type="GO" id="GO:0035515">
    <property type="term" value="F:oxidative RNA demethylase activity"/>
    <property type="evidence" value="ECO:0007669"/>
    <property type="project" value="TreeGrafter"/>
</dbReference>
<evidence type="ECO:0000256" key="2">
    <source>
        <dbReference type="ARBA" id="ARBA00022723"/>
    </source>
</evidence>
<dbReference type="Proteomes" id="UP000242715">
    <property type="component" value="Unassembled WGS sequence"/>
</dbReference>
<dbReference type="InterPro" id="IPR027450">
    <property type="entry name" value="AlkB-like"/>
</dbReference>
<keyword evidence="3" id="KW-0223">Dioxygenase</keyword>
<dbReference type="OrthoDB" id="6614653at2759"/>
<dbReference type="InterPro" id="IPR037151">
    <property type="entry name" value="AlkB-like_sf"/>
</dbReference>
<reference evidence="9" key="1">
    <citation type="journal article" date="2017" name="Front. Plant Sci.">
        <title>Climate Clever Clovers: New Paradigm to Reduce the Environmental Footprint of Ruminants by Breeding Low Methanogenic Forages Utilizing Haplotype Variation.</title>
        <authorList>
            <person name="Kaur P."/>
            <person name="Appels R."/>
            <person name="Bayer P.E."/>
            <person name="Keeble-Gagnere G."/>
            <person name="Wang J."/>
            <person name="Hirakawa H."/>
            <person name="Shirasawa K."/>
            <person name="Vercoe P."/>
            <person name="Stefanova K."/>
            <person name="Durmic Z."/>
            <person name="Nichols P."/>
            <person name="Revell C."/>
            <person name="Isobe S.N."/>
            <person name="Edwards D."/>
            <person name="Erskine W."/>
        </authorList>
    </citation>
    <scope>NUCLEOTIDE SEQUENCE [LARGE SCALE GENOMIC DNA]</scope>
    <source>
        <strain evidence="9">cv. Daliak</strain>
    </source>
</reference>
<dbReference type="GO" id="GO:0035516">
    <property type="term" value="F:broad specificity oxidative DNA demethylase activity"/>
    <property type="evidence" value="ECO:0007669"/>
    <property type="project" value="TreeGrafter"/>
</dbReference>
<evidence type="ECO:0000313" key="9">
    <source>
        <dbReference type="Proteomes" id="UP000242715"/>
    </source>
</evidence>
<dbReference type="GO" id="GO:0008198">
    <property type="term" value="F:ferrous iron binding"/>
    <property type="evidence" value="ECO:0007669"/>
    <property type="project" value="TreeGrafter"/>
</dbReference>
<organism evidence="8 9">
    <name type="scientific">Trifolium subterraneum</name>
    <name type="common">Subterranean clover</name>
    <dbReference type="NCBI Taxonomy" id="3900"/>
    <lineage>
        <taxon>Eukaryota</taxon>
        <taxon>Viridiplantae</taxon>
        <taxon>Streptophyta</taxon>
        <taxon>Embryophyta</taxon>
        <taxon>Tracheophyta</taxon>
        <taxon>Spermatophyta</taxon>
        <taxon>Magnoliopsida</taxon>
        <taxon>eudicotyledons</taxon>
        <taxon>Gunneridae</taxon>
        <taxon>Pentapetalae</taxon>
        <taxon>rosids</taxon>
        <taxon>fabids</taxon>
        <taxon>Fabales</taxon>
        <taxon>Fabaceae</taxon>
        <taxon>Papilionoideae</taxon>
        <taxon>50 kb inversion clade</taxon>
        <taxon>NPAAA clade</taxon>
        <taxon>Hologalegina</taxon>
        <taxon>IRL clade</taxon>
        <taxon>Trifolieae</taxon>
        <taxon>Trifolium</taxon>
    </lineage>
</organism>
<dbReference type="EMBL" id="DF974140">
    <property type="protein sequence ID" value="GAU45659.1"/>
    <property type="molecule type" value="Genomic_DNA"/>
</dbReference>
<feature type="binding site" evidence="6">
    <location>
        <position position="274"/>
    </location>
    <ligand>
        <name>Fe cation</name>
        <dbReference type="ChEBI" id="CHEBI:24875"/>
        <note>catalytic</note>
    </ligand>
</feature>
<gene>
    <name evidence="8" type="ORF">TSUD_293680</name>
</gene>
<evidence type="ECO:0000313" key="8">
    <source>
        <dbReference type="EMBL" id="GAU45659.1"/>
    </source>
</evidence>
<evidence type="ECO:0000256" key="3">
    <source>
        <dbReference type="ARBA" id="ARBA00022964"/>
    </source>
</evidence>
<name>A0A2Z6PIG8_TRISU</name>
<evidence type="ECO:0000256" key="6">
    <source>
        <dbReference type="PIRSR" id="PIRSR604574-2"/>
    </source>
</evidence>
<keyword evidence="9" id="KW-1185">Reference proteome</keyword>